<dbReference type="SMART" id="SM00827">
    <property type="entry name" value="PKS_AT"/>
    <property type="match status" value="1"/>
</dbReference>
<dbReference type="InterPro" id="IPR057326">
    <property type="entry name" value="KR_dom"/>
</dbReference>
<evidence type="ECO:0000313" key="17">
    <source>
        <dbReference type="Proteomes" id="UP000186040"/>
    </source>
</evidence>
<dbReference type="PROSITE" id="PS52004">
    <property type="entry name" value="KS3_2"/>
    <property type="match status" value="1"/>
</dbReference>
<dbReference type="PROSITE" id="PS00012">
    <property type="entry name" value="PHOSPHOPANTETHEINE"/>
    <property type="match status" value="1"/>
</dbReference>
<dbReference type="SMART" id="SM00825">
    <property type="entry name" value="PKS_KS"/>
    <property type="match status" value="1"/>
</dbReference>
<dbReference type="CDD" id="cd08952">
    <property type="entry name" value="KR_1_SDR_x"/>
    <property type="match status" value="1"/>
</dbReference>
<evidence type="ECO:0000256" key="8">
    <source>
        <dbReference type="ARBA" id="ARBA00023315"/>
    </source>
</evidence>
<keyword evidence="2" id="KW-0596">Phosphopantetheine</keyword>
<dbReference type="CDD" id="cd00833">
    <property type="entry name" value="PKS"/>
    <property type="match status" value="1"/>
</dbReference>
<dbReference type="InterPro" id="IPR018201">
    <property type="entry name" value="Ketoacyl_synth_AS"/>
</dbReference>
<dbReference type="Gene3D" id="3.30.70.3290">
    <property type="match status" value="1"/>
</dbReference>
<evidence type="ECO:0000256" key="3">
    <source>
        <dbReference type="ARBA" id="ARBA00022553"/>
    </source>
</evidence>
<dbReference type="GO" id="GO:0031177">
    <property type="term" value="F:phosphopantetheine binding"/>
    <property type="evidence" value="ECO:0007669"/>
    <property type="project" value="InterPro"/>
</dbReference>
<evidence type="ECO:0000259" key="15">
    <source>
        <dbReference type="PROSITE" id="PS52004"/>
    </source>
</evidence>
<dbReference type="Gene3D" id="1.10.1200.10">
    <property type="entry name" value="ACP-like"/>
    <property type="match status" value="1"/>
</dbReference>
<keyword evidence="6" id="KW-0045">Antibiotic biosynthesis</keyword>
<dbReference type="FunFam" id="3.40.47.10:FF:000019">
    <property type="entry name" value="Polyketide synthase type I"/>
    <property type="match status" value="1"/>
</dbReference>
<dbReference type="InterPro" id="IPR020806">
    <property type="entry name" value="PKS_PP-bd"/>
</dbReference>
<keyword evidence="3" id="KW-0597">Phosphoprotein</keyword>
<dbReference type="PROSITE" id="PS00606">
    <property type="entry name" value="KS3_1"/>
    <property type="match status" value="1"/>
</dbReference>
<evidence type="ECO:0000256" key="6">
    <source>
        <dbReference type="ARBA" id="ARBA00023194"/>
    </source>
</evidence>
<sequence>MDDSGKLVEALRSALRENERLRKRAAGARAATPPADEAVAIVGTGCRFGGGIASAEQLWDLVAAERDAVAAPPDDRGWPAGVARPGAYLDRAGGFDAGFFGISPREATAMDPQQRLALECSWEALEQAGIDPLSLRGSDTAVYFGSSLHDYAQRVRGNPDLAGLLATGNAAAVLSGRISYTLGLEGPAATVDTACSSSLVALHLAVRALRRGECALALVGGATIMATTDMFDEFGKQGGLAGDGRCKAFGAGADGTGWGEGVGVLLVERLSDAQRLGHEVLAVVRGTAVNQDGASNGLTAPNGPAQQRVVQRALADAGLTPGEVDLVEAHGTGTVLGDPIEAQALLATYGRDRAGEPLWLGSVKSNLGHTQAAAGIAGVLKVVGAMRHGVLPRTLHADEPSPHVDWSRGGVRVLTRAQPWPADRPRRAGVSSFGVSGTNAHVVLEQAPATEPVAPSADTGAVVPWVISARGQGGVPRQARRLATVSGSPADIGFSLATTRAALPERAVLIGSDPASLLDDLDDAVTGTAGDRAGVVFVFPGQGSQWLGMGRELWAANPVFAAAMDECADVLDRLVDWSLREVVLAEPGTPEAALLDRVDVVQPALCAVMVCLARLWASFGVRPDVVVGHSQGEVAAACVAGILSLEEALRVVVTRSRLLTRLAGSGGMLSVQAPVAALAPVLGEVSVAAVNGPGATILSGATGPLTAAAAWCEGEGLRARWVPVDYASHSPQVEQVRDDLVAALAGLTPKSGDVTFRSTVTGGVLDGERLDADYWYRNLREPVGFGGAVADLVAEGHDCFVEVSPHPVLTMAITGTAEQAVVGDTLRRDDGGVDRFLRSAAALWVRGVEVDWSAAFPTGRRVPLPTYAFDHRDYWAVPVRAHHATPGADWRYRVGWKPVEVEPAPSTPAHRCVVVPEDADSWALDVVAALRADGEITEVRVGPATDRVSLAAALPGDVDAVVSLLAAAPGWAGPGVPRSWAATTTLAQALHDRGMDSPLWCVTRGAVKVAPEDVPDPGQAGLWGLCRVIGLEHPRSWGGLVDLADDPAPLLWALRSATEDELAARGTRVHSRRLVRAPEAAPAAERPTGTGAVLVTGGTGGIGLRLARWLVERGEREVVLVGRTATRSEQAAALAAEVDARVEVVDCDVTDADAVAALRTTLTGRGLAVRSVFHAAGVVERGAVVGTDTADWGRVCAAKVDGARIVDEVFAPAEFVAFTSNAGVWGSAGQAAYAAANAWVDGFAHARRARGLHALAVAWGAWAEVGMATGAAADELARVGVRPMDPAAALAVLGGALDADETTLAVADVDWALFAATYTAARPRPLLDELPEAAAPVPAGVVGADGSAADLVRELGTLTRAERGEHLLRLVTTQAAAVLGYRKGEVPPADKAFRELGFDSVTAVDLRNRLGRATGLALPAALVFDHPTAAELAGHLRQALFPAATPDTLHADLDALEAAVAGLGAEPGHRDALRPLARRLRGLADRLAAEPAPAGADGADPVDLDSADADELLSLLHSEFGRG</sequence>
<comment type="pathway">
    <text evidence="11">Antibiotic biosynthesis; erythromycin biosynthesis.</text>
</comment>
<evidence type="ECO:0000256" key="13">
    <source>
        <dbReference type="ARBA" id="ARBA00066981"/>
    </source>
</evidence>
<dbReference type="InterPro" id="IPR016039">
    <property type="entry name" value="Thiolase-like"/>
</dbReference>
<dbReference type="SMART" id="SM00822">
    <property type="entry name" value="PKS_KR"/>
    <property type="match status" value="1"/>
</dbReference>
<dbReference type="SUPFAM" id="SSF51735">
    <property type="entry name" value="NAD(P)-binding Rossmann-fold domains"/>
    <property type="match status" value="2"/>
</dbReference>
<dbReference type="Pfam" id="PF16197">
    <property type="entry name" value="KAsynt_C_assoc"/>
    <property type="match status" value="1"/>
</dbReference>
<dbReference type="InterPro" id="IPR014043">
    <property type="entry name" value="Acyl_transferase_dom"/>
</dbReference>
<evidence type="ECO:0000256" key="9">
    <source>
        <dbReference type="ARBA" id="ARBA00052442"/>
    </source>
</evidence>
<dbReference type="GO" id="GO:0004312">
    <property type="term" value="F:fatty acid synthase activity"/>
    <property type="evidence" value="ECO:0007669"/>
    <property type="project" value="TreeGrafter"/>
</dbReference>
<dbReference type="Gene3D" id="3.40.50.720">
    <property type="entry name" value="NAD(P)-binding Rossmann-like Domain"/>
    <property type="match status" value="1"/>
</dbReference>
<dbReference type="InterPro" id="IPR014030">
    <property type="entry name" value="Ketoacyl_synth_N"/>
</dbReference>
<dbReference type="InterPro" id="IPR014031">
    <property type="entry name" value="Ketoacyl_synth_C"/>
</dbReference>
<evidence type="ECO:0000256" key="11">
    <source>
        <dbReference type="ARBA" id="ARBA00060622"/>
    </source>
</evidence>
<dbReference type="InterPro" id="IPR050091">
    <property type="entry name" value="PKS_NRPS_Biosynth_Enz"/>
</dbReference>
<dbReference type="Pfam" id="PF00698">
    <property type="entry name" value="Acyl_transf_1"/>
    <property type="match status" value="1"/>
</dbReference>
<evidence type="ECO:0000256" key="12">
    <source>
        <dbReference type="ARBA" id="ARBA00063272"/>
    </source>
</evidence>
<dbReference type="Pfam" id="PF00550">
    <property type="entry name" value="PP-binding"/>
    <property type="match status" value="1"/>
</dbReference>
<keyword evidence="4" id="KW-0808">Transferase</keyword>
<dbReference type="EC" id="2.3.1.94" evidence="13"/>
<comment type="caution">
    <text evidence="16">The sequence shown here is derived from an EMBL/GenBank/DDBJ whole genome shotgun (WGS) entry which is preliminary data.</text>
</comment>
<gene>
    <name evidence="16" type="ORF">BJP25_16155</name>
</gene>
<evidence type="ECO:0000256" key="7">
    <source>
        <dbReference type="ARBA" id="ARBA00023268"/>
    </source>
</evidence>
<dbReference type="SMART" id="SM00823">
    <property type="entry name" value="PKS_PP"/>
    <property type="match status" value="1"/>
</dbReference>
<feature type="domain" description="Ketosynthase family 3 (KS3)" evidence="15">
    <location>
        <begin position="36"/>
        <end position="446"/>
    </location>
</feature>
<dbReference type="InterPro" id="IPR032821">
    <property type="entry name" value="PKS_assoc"/>
</dbReference>
<dbReference type="SUPFAM" id="SSF55048">
    <property type="entry name" value="Probable ACP-binding domain of malonyl-CoA ACP transacylase"/>
    <property type="match status" value="1"/>
</dbReference>
<dbReference type="InterPro" id="IPR036736">
    <property type="entry name" value="ACP-like_sf"/>
</dbReference>
<dbReference type="SMART" id="SM01294">
    <property type="entry name" value="PKS_PP_betabranch"/>
    <property type="match status" value="1"/>
</dbReference>
<evidence type="ECO:0000256" key="4">
    <source>
        <dbReference type="ARBA" id="ARBA00022679"/>
    </source>
</evidence>
<accession>A0A1Q9LP32</accession>
<dbReference type="OrthoDB" id="9778690at2"/>
<dbReference type="InterPro" id="IPR020841">
    <property type="entry name" value="PKS_Beta-ketoAc_synthase_dom"/>
</dbReference>
<reference evidence="16 17" key="1">
    <citation type="submission" date="2016-10" db="EMBL/GenBank/DDBJ databases">
        <title>The Draft Genome Sequence of Actinokineospora bangkokensis 44EHWT reveals the biosynthetic pathway of antifungal compounds Thailandins with unusual extender unit butylmalonyl-CoA.</title>
        <authorList>
            <person name="Greule A."/>
            <person name="Intra B."/>
            <person name="Flemming S."/>
            <person name="Rommel M.G."/>
            <person name="Panbangred W."/>
            <person name="Bechthold A."/>
        </authorList>
    </citation>
    <scope>NUCLEOTIDE SEQUENCE [LARGE SCALE GENOMIC DNA]</scope>
    <source>
        <strain evidence="16 17">44EHW</strain>
    </source>
</reference>
<comment type="subunit">
    <text evidence="12">Homodimer. Erythronolide synthase is composed of EryAI, EryAII and EryAIII multimodular (2 modules) polypeptides each coding for a functional synthase subunit which participates in 2 of the six FAS-like elongation steps required for formation of the polyketide. Module 1, 2, 3, 4, 5, and 6 participating in biosynthesis steps 1, 2, 3, 4, 5, and 6, respectively.</text>
</comment>
<dbReference type="InterPro" id="IPR015083">
    <property type="entry name" value="NorB/c/GfsB-D-like_docking"/>
</dbReference>
<proteinExistence type="predicted"/>
<dbReference type="InterPro" id="IPR016036">
    <property type="entry name" value="Malonyl_transacylase_ACP-bd"/>
</dbReference>
<comment type="catalytic activity">
    <reaction evidence="9">
        <text>6 (S)-methylmalonyl-CoA + propanoyl-CoA + 6 NADPH + 12 H(+) = 6-deoxyerythronolide B + 6 CO2 + 6 NADP(+) + 7 CoA + H2O</text>
        <dbReference type="Rhea" id="RHEA:23068"/>
        <dbReference type="ChEBI" id="CHEBI:15377"/>
        <dbReference type="ChEBI" id="CHEBI:15378"/>
        <dbReference type="ChEBI" id="CHEBI:16089"/>
        <dbReference type="ChEBI" id="CHEBI:16526"/>
        <dbReference type="ChEBI" id="CHEBI:57287"/>
        <dbReference type="ChEBI" id="CHEBI:57327"/>
        <dbReference type="ChEBI" id="CHEBI:57392"/>
        <dbReference type="ChEBI" id="CHEBI:57783"/>
        <dbReference type="ChEBI" id="CHEBI:58349"/>
        <dbReference type="EC" id="2.3.1.94"/>
    </reaction>
</comment>
<dbReference type="InterPro" id="IPR013968">
    <property type="entry name" value="PKS_KR"/>
</dbReference>
<dbReference type="Pfam" id="PF02801">
    <property type="entry name" value="Ketoacyl-synt_C"/>
    <property type="match status" value="1"/>
</dbReference>
<dbReference type="GO" id="GO:0047879">
    <property type="term" value="F:erythronolide synthase activity"/>
    <property type="evidence" value="ECO:0007669"/>
    <property type="project" value="UniProtKB-EC"/>
</dbReference>
<dbReference type="Proteomes" id="UP000186040">
    <property type="component" value="Unassembled WGS sequence"/>
</dbReference>
<name>A0A1Q9LP32_9PSEU</name>
<dbReference type="SUPFAM" id="SSF52151">
    <property type="entry name" value="FabD/lysophospholipase-like"/>
    <property type="match status" value="1"/>
</dbReference>
<dbReference type="InterPro" id="IPR001227">
    <property type="entry name" value="Ac_transferase_dom_sf"/>
</dbReference>
<dbReference type="PANTHER" id="PTHR43775">
    <property type="entry name" value="FATTY ACID SYNTHASE"/>
    <property type="match status" value="1"/>
</dbReference>
<dbReference type="InterPro" id="IPR016035">
    <property type="entry name" value="Acyl_Trfase/lysoPLipase"/>
</dbReference>
<dbReference type="GO" id="GO:0006633">
    <property type="term" value="P:fatty acid biosynthetic process"/>
    <property type="evidence" value="ECO:0007669"/>
    <property type="project" value="InterPro"/>
</dbReference>
<dbReference type="Pfam" id="PF00109">
    <property type="entry name" value="ketoacyl-synt"/>
    <property type="match status" value="1"/>
</dbReference>
<evidence type="ECO:0000256" key="1">
    <source>
        <dbReference type="ARBA" id="ARBA00001957"/>
    </source>
</evidence>
<dbReference type="PANTHER" id="PTHR43775:SF51">
    <property type="entry name" value="INACTIVE PHENOLPHTHIOCEROL SYNTHESIS POLYKETIDE SYNTHASE TYPE I PKS1-RELATED"/>
    <property type="match status" value="1"/>
</dbReference>
<feature type="domain" description="Carrier" evidence="14">
    <location>
        <begin position="1365"/>
        <end position="1440"/>
    </location>
</feature>
<keyword evidence="8" id="KW-0012">Acyltransferase</keyword>
<dbReference type="EMBL" id="MKQR01000009">
    <property type="protein sequence ID" value="OLR93775.1"/>
    <property type="molecule type" value="Genomic_DNA"/>
</dbReference>
<dbReference type="SUPFAM" id="SSF53901">
    <property type="entry name" value="Thiolase-like"/>
    <property type="match status" value="1"/>
</dbReference>
<dbReference type="SUPFAM" id="SSF47336">
    <property type="entry name" value="ACP-like"/>
    <property type="match status" value="1"/>
</dbReference>
<dbReference type="STRING" id="1193682.BJP25_16155"/>
<comment type="function">
    <text evidence="10">Involved in the biosynthesis of antibiotic erythromycin via the biosynthesis of its aglycone precursor, 6-deoxyerythronolide B (6-dEB).</text>
</comment>
<dbReference type="Pfam" id="PF08659">
    <property type="entry name" value="KR"/>
    <property type="match status" value="1"/>
</dbReference>
<comment type="cofactor">
    <cofactor evidence="1">
        <name>pantetheine 4'-phosphate</name>
        <dbReference type="ChEBI" id="CHEBI:47942"/>
    </cofactor>
</comment>
<dbReference type="FunFam" id="1.10.1200.10:FF:000007">
    <property type="entry name" value="Probable polyketide synthase pks17"/>
    <property type="match status" value="1"/>
</dbReference>
<dbReference type="PROSITE" id="PS50075">
    <property type="entry name" value="CARRIER"/>
    <property type="match status" value="1"/>
</dbReference>
<keyword evidence="17" id="KW-1185">Reference proteome</keyword>
<evidence type="ECO:0000259" key="14">
    <source>
        <dbReference type="PROSITE" id="PS50075"/>
    </source>
</evidence>
<dbReference type="InterPro" id="IPR036291">
    <property type="entry name" value="NAD(P)-bd_dom_sf"/>
</dbReference>
<dbReference type="GO" id="GO:0033068">
    <property type="term" value="P:macrolide biosynthetic process"/>
    <property type="evidence" value="ECO:0007669"/>
    <property type="project" value="UniProtKB-ARBA"/>
</dbReference>
<organism evidence="16 17">
    <name type="scientific">Actinokineospora bangkokensis</name>
    <dbReference type="NCBI Taxonomy" id="1193682"/>
    <lineage>
        <taxon>Bacteria</taxon>
        <taxon>Bacillati</taxon>
        <taxon>Actinomycetota</taxon>
        <taxon>Actinomycetes</taxon>
        <taxon>Pseudonocardiales</taxon>
        <taxon>Pseudonocardiaceae</taxon>
        <taxon>Actinokineospora</taxon>
    </lineage>
</organism>
<dbReference type="Gene3D" id="3.40.47.10">
    <property type="match status" value="1"/>
</dbReference>
<keyword evidence="7" id="KW-0511">Multifunctional enzyme</keyword>
<dbReference type="InterPro" id="IPR006162">
    <property type="entry name" value="Ppantetheine_attach_site"/>
</dbReference>
<keyword evidence="5" id="KW-0677">Repeat</keyword>
<evidence type="ECO:0000313" key="16">
    <source>
        <dbReference type="EMBL" id="OLR93775.1"/>
    </source>
</evidence>
<evidence type="ECO:0000256" key="5">
    <source>
        <dbReference type="ARBA" id="ARBA00022737"/>
    </source>
</evidence>
<dbReference type="Gene3D" id="3.40.366.10">
    <property type="entry name" value="Malonyl-Coenzyme A Acyl Carrier Protein, domain 2"/>
    <property type="match status" value="1"/>
</dbReference>
<evidence type="ECO:0000256" key="2">
    <source>
        <dbReference type="ARBA" id="ARBA00022450"/>
    </source>
</evidence>
<protein>
    <recommendedName>
        <fullName evidence="13">6-deoxyerythronolide-B synthase</fullName>
        <ecNumber evidence="13">2.3.1.94</ecNumber>
    </recommendedName>
</protein>
<dbReference type="Pfam" id="PF08990">
    <property type="entry name" value="Docking"/>
    <property type="match status" value="1"/>
</dbReference>
<evidence type="ECO:0000256" key="10">
    <source>
        <dbReference type="ARBA" id="ARBA00060158"/>
    </source>
</evidence>
<dbReference type="GO" id="GO:0004315">
    <property type="term" value="F:3-oxoacyl-[acyl-carrier-protein] synthase activity"/>
    <property type="evidence" value="ECO:0007669"/>
    <property type="project" value="InterPro"/>
</dbReference>
<dbReference type="InterPro" id="IPR009081">
    <property type="entry name" value="PP-bd_ACP"/>
</dbReference>
<dbReference type="FunFam" id="3.40.366.10:FF:000002">
    <property type="entry name" value="Probable polyketide synthase 2"/>
    <property type="match status" value="1"/>
</dbReference>